<keyword evidence="10" id="KW-0804">Transcription</keyword>
<keyword evidence="9" id="KW-0090">Biological rhythms</keyword>
<evidence type="ECO:0000256" key="13">
    <source>
        <dbReference type="ARBA" id="ARBA00049800"/>
    </source>
</evidence>
<protein>
    <recommendedName>
        <fullName evidence="13">JmjC domain-containing protein 5</fullName>
    </recommendedName>
</protein>
<reference evidence="16" key="1">
    <citation type="submission" date="2023-07" db="EMBL/GenBank/DDBJ databases">
        <authorList>
            <person name="Stuckert A."/>
        </authorList>
    </citation>
    <scope>NUCLEOTIDE SEQUENCE</scope>
</reference>
<feature type="domain" description="JmjC" evidence="15">
    <location>
        <begin position="287"/>
        <end position="423"/>
    </location>
</feature>
<dbReference type="PANTHER" id="PTHR12461">
    <property type="entry name" value="HYPOXIA-INDUCIBLE FACTOR 1 ALPHA INHIBITOR-RELATED"/>
    <property type="match status" value="1"/>
</dbReference>
<comment type="caution">
    <text evidence="16">The sequence shown here is derived from an EMBL/GenBank/DDBJ whole genome shotgun (WGS) entry which is preliminary data.</text>
</comment>
<evidence type="ECO:0000256" key="2">
    <source>
        <dbReference type="ARBA" id="ARBA00004123"/>
    </source>
</evidence>
<dbReference type="Pfam" id="PF13621">
    <property type="entry name" value="Cupin_8"/>
    <property type="match status" value="1"/>
</dbReference>
<gene>
    <name evidence="16" type="ORF">RIMI_LOCUS22941170</name>
</gene>
<keyword evidence="11" id="KW-0539">Nucleus</keyword>
<keyword evidence="4" id="KW-0156">Chromatin regulator</keyword>
<name>A0ABN9MS75_9NEOB</name>
<evidence type="ECO:0000256" key="1">
    <source>
        <dbReference type="ARBA" id="ARBA00001954"/>
    </source>
</evidence>
<evidence type="ECO:0000256" key="7">
    <source>
        <dbReference type="ARBA" id="ARBA00023004"/>
    </source>
</evidence>
<feature type="region of interest" description="Disordered" evidence="14">
    <location>
        <begin position="151"/>
        <end position="172"/>
    </location>
</feature>
<dbReference type="InterPro" id="IPR041667">
    <property type="entry name" value="Cupin_8"/>
</dbReference>
<evidence type="ECO:0000313" key="16">
    <source>
        <dbReference type="EMBL" id="CAJ0968252.1"/>
    </source>
</evidence>
<keyword evidence="3" id="KW-0479">Metal-binding</keyword>
<evidence type="ECO:0000256" key="14">
    <source>
        <dbReference type="SAM" id="MobiDB-lite"/>
    </source>
</evidence>
<evidence type="ECO:0000256" key="8">
    <source>
        <dbReference type="ARBA" id="ARBA00023015"/>
    </source>
</evidence>
<sequence length="423" mass="48390">MQSSVWPQIRSLLPPSLEEFPHQLGPEVDGAIVVCVKEAAVCVYTCDLGRCGHLGEMIMDYSWEKLNGRNWRDVSRDWRIAYSYGCLFKVVGDCGELVLDKDKVLRVCDMSLLLGAEIMDNVISKIIQILGDPLTKDSVRTPKSTTVLTHRRQKRLRDTQENPVDVEPNGQIPEKIPRPLTPVLCADTTIPTVRCPSLEHFRHNYLIPQKAVILDGVIDHWPCMKKWSIEYIQKVAGCRTVPVELGSRYTDAEWSQSLMTVNEFIDNYILDQEPARRGYLAQHQLFEQIRELKEDISIPDYCCLGEGDEDEITINAWFGPAGTVSPLHQDPQQNFLAQIVGRKYLRLYPVSETERLYPFDSSLLHNTSQVDIDNPDTDQFPAFAQAAYQECILCPGQILFIPVKWWHYVKALDISFSVSFWWS</sequence>
<dbReference type="PANTHER" id="PTHR12461:SF106">
    <property type="entry name" value="BIFUNCTIONAL PEPTIDASE AND ARGINYL-HYDROXYLASE JMJD5"/>
    <property type="match status" value="1"/>
</dbReference>
<dbReference type="InterPro" id="IPR003347">
    <property type="entry name" value="JmjC_dom"/>
</dbReference>
<evidence type="ECO:0000256" key="11">
    <source>
        <dbReference type="ARBA" id="ARBA00023242"/>
    </source>
</evidence>
<dbReference type="EMBL" id="CAUEEQ010079090">
    <property type="protein sequence ID" value="CAJ0968252.1"/>
    <property type="molecule type" value="Genomic_DNA"/>
</dbReference>
<evidence type="ECO:0000259" key="15">
    <source>
        <dbReference type="PROSITE" id="PS51184"/>
    </source>
</evidence>
<dbReference type="Pfam" id="PF24472">
    <property type="entry name" value="ARM_KDM8_N"/>
    <property type="match status" value="1"/>
</dbReference>
<dbReference type="SUPFAM" id="SSF51197">
    <property type="entry name" value="Clavaminate synthase-like"/>
    <property type="match status" value="1"/>
</dbReference>
<keyword evidence="8" id="KW-0805">Transcription regulation</keyword>
<dbReference type="Proteomes" id="UP001176940">
    <property type="component" value="Unassembled WGS sequence"/>
</dbReference>
<keyword evidence="12" id="KW-0131">Cell cycle</keyword>
<keyword evidence="7" id="KW-0408">Iron</keyword>
<evidence type="ECO:0000256" key="5">
    <source>
        <dbReference type="ARBA" id="ARBA00022964"/>
    </source>
</evidence>
<evidence type="ECO:0000256" key="6">
    <source>
        <dbReference type="ARBA" id="ARBA00023002"/>
    </source>
</evidence>
<accession>A0ABN9MS75</accession>
<evidence type="ECO:0000256" key="12">
    <source>
        <dbReference type="ARBA" id="ARBA00023306"/>
    </source>
</evidence>
<evidence type="ECO:0000256" key="10">
    <source>
        <dbReference type="ARBA" id="ARBA00023163"/>
    </source>
</evidence>
<evidence type="ECO:0000256" key="4">
    <source>
        <dbReference type="ARBA" id="ARBA00022853"/>
    </source>
</evidence>
<keyword evidence="5" id="KW-0223">Dioxygenase</keyword>
<proteinExistence type="predicted"/>
<evidence type="ECO:0000256" key="9">
    <source>
        <dbReference type="ARBA" id="ARBA00023108"/>
    </source>
</evidence>
<organism evidence="16 17">
    <name type="scientific">Ranitomeya imitator</name>
    <name type="common">mimic poison frog</name>
    <dbReference type="NCBI Taxonomy" id="111125"/>
    <lineage>
        <taxon>Eukaryota</taxon>
        <taxon>Metazoa</taxon>
        <taxon>Chordata</taxon>
        <taxon>Craniata</taxon>
        <taxon>Vertebrata</taxon>
        <taxon>Euteleostomi</taxon>
        <taxon>Amphibia</taxon>
        <taxon>Batrachia</taxon>
        <taxon>Anura</taxon>
        <taxon>Neobatrachia</taxon>
        <taxon>Hyloidea</taxon>
        <taxon>Dendrobatidae</taxon>
        <taxon>Dendrobatinae</taxon>
        <taxon>Ranitomeya</taxon>
    </lineage>
</organism>
<keyword evidence="6" id="KW-0560">Oxidoreductase</keyword>
<keyword evidence="17" id="KW-1185">Reference proteome</keyword>
<dbReference type="InterPro" id="IPR056520">
    <property type="entry name" value="ARM_KDM8_N"/>
</dbReference>
<dbReference type="PROSITE" id="PS51184">
    <property type="entry name" value="JMJC"/>
    <property type="match status" value="1"/>
</dbReference>
<evidence type="ECO:0000256" key="3">
    <source>
        <dbReference type="ARBA" id="ARBA00022723"/>
    </source>
</evidence>
<comment type="cofactor">
    <cofactor evidence="1">
        <name>Fe(2+)</name>
        <dbReference type="ChEBI" id="CHEBI:29033"/>
    </cofactor>
</comment>
<dbReference type="Gene3D" id="2.60.120.650">
    <property type="entry name" value="Cupin"/>
    <property type="match status" value="1"/>
</dbReference>
<evidence type="ECO:0000313" key="17">
    <source>
        <dbReference type="Proteomes" id="UP001176940"/>
    </source>
</evidence>
<dbReference type="SMART" id="SM00558">
    <property type="entry name" value="JmjC"/>
    <property type="match status" value="1"/>
</dbReference>
<comment type="subcellular location">
    <subcellularLocation>
        <location evidence="2">Nucleus</location>
    </subcellularLocation>
</comment>